<protein>
    <submittedName>
        <fullName evidence="4">TetR family transcriptional regulator</fullName>
    </submittedName>
</protein>
<dbReference type="InterPro" id="IPR050109">
    <property type="entry name" value="HTH-type_TetR-like_transc_reg"/>
</dbReference>
<comment type="caution">
    <text evidence="4">The sequence shown here is derived from an EMBL/GenBank/DDBJ whole genome shotgun (WGS) entry which is preliminary data.</text>
</comment>
<evidence type="ECO:0000256" key="2">
    <source>
        <dbReference type="PROSITE-ProRule" id="PRU00335"/>
    </source>
</evidence>
<gene>
    <name evidence="4" type="ORF">ACFPEL_10045</name>
</gene>
<proteinExistence type="predicted"/>
<dbReference type="InterPro" id="IPR009057">
    <property type="entry name" value="Homeodomain-like_sf"/>
</dbReference>
<feature type="DNA-binding region" description="H-T-H motif" evidence="2">
    <location>
        <begin position="28"/>
        <end position="47"/>
    </location>
</feature>
<keyword evidence="1 2" id="KW-0238">DNA-binding</keyword>
<accession>A0ABV9RKN8</accession>
<organism evidence="4 5">
    <name type="scientific">Actinomycetospora chibensis</name>
    <dbReference type="NCBI Taxonomy" id="663606"/>
    <lineage>
        <taxon>Bacteria</taxon>
        <taxon>Bacillati</taxon>
        <taxon>Actinomycetota</taxon>
        <taxon>Actinomycetes</taxon>
        <taxon>Pseudonocardiales</taxon>
        <taxon>Pseudonocardiaceae</taxon>
        <taxon>Actinomycetospora</taxon>
    </lineage>
</organism>
<dbReference type="Pfam" id="PF00440">
    <property type="entry name" value="TetR_N"/>
    <property type="match status" value="1"/>
</dbReference>
<dbReference type="SUPFAM" id="SSF46689">
    <property type="entry name" value="Homeodomain-like"/>
    <property type="match status" value="1"/>
</dbReference>
<dbReference type="Pfam" id="PF17926">
    <property type="entry name" value="TetR_C_21"/>
    <property type="match status" value="1"/>
</dbReference>
<dbReference type="Proteomes" id="UP001595909">
    <property type="component" value="Unassembled WGS sequence"/>
</dbReference>
<dbReference type="InterPro" id="IPR036271">
    <property type="entry name" value="Tet_transcr_reg_TetR-rel_C_sf"/>
</dbReference>
<evidence type="ECO:0000256" key="1">
    <source>
        <dbReference type="ARBA" id="ARBA00023125"/>
    </source>
</evidence>
<dbReference type="RefSeq" id="WP_274188337.1">
    <property type="nucleotide sequence ID" value="NZ_BAABHN010000020.1"/>
</dbReference>
<dbReference type="PROSITE" id="PS50977">
    <property type="entry name" value="HTH_TETR_2"/>
    <property type="match status" value="1"/>
</dbReference>
<dbReference type="PANTHER" id="PTHR30328">
    <property type="entry name" value="TRANSCRIPTIONAL REPRESSOR"/>
    <property type="match status" value="1"/>
</dbReference>
<dbReference type="EMBL" id="JBHSIM010000020">
    <property type="protein sequence ID" value="MFC4832752.1"/>
    <property type="molecule type" value="Genomic_DNA"/>
</dbReference>
<dbReference type="Gene3D" id="1.10.357.10">
    <property type="entry name" value="Tetracycline Repressor, domain 2"/>
    <property type="match status" value="1"/>
</dbReference>
<dbReference type="PANTHER" id="PTHR30328:SF54">
    <property type="entry name" value="HTH-TYPE TRANSCRIPTIONAL REPRESSOR SCO4008"/>
    <property type="match status" value="1"/>
</dbReference>
<feature type="domain" description="HTH tetR-type" evidence="3">
    <location>
        <begin position="5"/>
        <end position="65"/>
    </location>
</feature>
<sequence>MGDGQATRRRLLDAATAEFARYGIAGARVDRIAASAQANKAQIYAWFSSKDGLFDAVFVEHLSLIVDLVPLDATDLPGYAVRLYDAYLDRPEVVLLATWARLERVPTGDLLAVAADDVAAKLARISEAQQAGLVDPAPAPADVYSMVIALSMAWSPASVTVAASTDDDPAEHERRRTALAAAVRGAFAPRAGAT</sequence>
<keyword evidence="5" id="KW-1185">Reference proteome</keyword>
<evidence type="ECO:0000259" key="3">
    <source>
        <dbReference type="PROSITE" id="PS50977"/>
    </source>
</evidence>
<name>A0ABV9RKN8_9PSEU</name>
<evidence type="ECO:0000313" key="4">
    <source>
        <dbReference type="EMBL" id="MFC4832752.1"/>
    </source>
</evidence>
<dbReference type="InterPro" id="IPR001647">
    <property type="entry name" value="HTH_TetR"/>
</dbReference>
<evidence type="ECO:0000313" key="5">
    <source>
        <dbReference type="Proteomes" id="UP001595909"/>
    </source>
</evidence>
<dbReference type="SUPFAM" id="SSF48498">
    <property type="entry name" value="Tetracyclin repressor-like, C-terminal domain"/>
    <property type="match status" value="1"/>
</dbReference>
<dbReference type="InterPro" id="IPR041467">
    <property type="entry name" value="Sco4008_C"/>
</dbReference>
<reference evidence="5" key="1">
    <citation type="journal article" date="2019" name="Int. J. Syst. Evol. Microbiol.">
        <title>The Global Catalogue of Microorganisms (GCM) 10K type strain sequencing project: providing services to taxonomists for standard genome sequencing and annotation.</title>
        <authorList>
            <consortium name="The Broad Institute Genomics Platform"/>
            <consortium name="The Broad Institute Genome Sequencing Center for Infectious Disease"/>
            <person name="Wu L."/>
            <person name="Ma J."/>
        </authorList>
    </citation>
    <scope>NUCLEOTIDE SEQUENCE [LARGE SCALE GENOMIC DNA]</scope>
    <source>
        <strain evidence="5">CCUG 50347</strain>
    </source>
</reference>